<name>A0A1H5FEJ2_9PSED</name>
<organism evidence="1 2">
    <name type="scientific">Pseudomonas migulae</name>
    <dbReference type="NCBI Taxonomy" id="78543"/>
    <lineage>
        <taxon>Bacteria</taxon>
        <taxon>Pseudomonadati</taxon>
        <taxon>Pseudomonadota</taxon>
        <taxon>Gammaproteobacteria</taxon>
        <taxon>Pseudomonadales</taxon>
        <taxon>Pseudomonadaceae</taxon>
        <taxon>Pseudomonas</taxon>
    </lineage>
</organism>
<gene>
    <name evidence="1" type="ORF">SAMN04490194_0733</name>
</gene>
<reference evidence="1 2" key="1">
    <citation type="submission" date="2016-10" db="EMBL/GenBank/DDBJ databases">
        <authorList>
            <person name="de Groot N.N."/>
        </authorList>
    </citation>
    <scope>NUCLEOTIDE SEQUENCE [LARGE SCALE GENOMIC DNA]</scope>
    <source>
        <strain evidence="1 2">BS3662</strain>
    </source>
</reference>
<accession>A0A1H5FEJ2</accession>
<dbReference type="AlphaFoldDB" id="A0A1H5FEJ2"/>
<proteinExistence type="predicted"/>
<evidence type="ECO:0000313" key="1">
    <source>
        <dbReference type="EMBL" id="SEE01895.1"/>
    </source>
</evidence>
<dbReference type="Proteomes" id="UP000198985">
    <property type="component" value="Unassembled WGS sequence"/>
</dbReference>
<dbReference type="EMBL" id="FNTY01000002">
    <property type="protein sequence ID" value="SEE01895.1"/>
    <property type="molecule type" value="Genomic_DNA"/>
</dbReference>
<sequence length="42" mass="5111">MKNQSEYQPVCNCRVVLQHRVFHTDLWCWLICVSWLGHTTMF</sequence>
<evidence type="ECO:0000313" key="2">
    <source>
        <dbReference type="Proteomes" id="UP000198985"/>
    </source>
</evidence>
<protein>
    <submittedName>
        <fullName evidence="1">Uncharacterized protein</fullName>
    </submittedName>
</protein>